<feature type="region of interest" description="Disordered" evidence="1">
    <location>
        <begin position="726"/>
        <end position="748"/>
    </location>
</feature>
<dbReference type="AlphaFoldDB" id="A0A556V1X9"/>
<comment type="caution">
    <text evidence="2">The sequence shown here is derived from an EMBL/GenBank/DDBJ whole genome shotgun (WGS) entry which is preliminary data.</text>
</comment>
<feature type="region of interest" description="Disordered" evidence="1">
    <location>
        <begin position="575"/>
        <end position="628"/>
    </location>
</feature>
<keyword evidence="3" id="KW-1185">Reference proteome</keyword>
<gene>
    <name evidence="2" type="ORF">Baya_11951</name>
</gene>
<feature type="compositionally biased region" description="Low complexity" evidence="1">
    <location>
        <begin position="366"/>
        <end position="388"/>
    </location>
</feature>
<evidence type="ECO:0000313" key="2">
    <source>
        <dbReference type="EMBL" id="TSR87328.1"/>
    </source>
</evidence>
<proteinExistence type="predicted"/>
<protein>
    <submittedName>
        <fullName evidence="2">Rho guanine nucleotide exchange factor 17</fullName>
    </submittedName>
</protein>
<feature type="compositionally biased region" description="Basic and acidic residues" evidence="1">
    <location>
        <begin position="490"/>
        <end position="499"/>
    </location>
</feature>
<reference evidence="2 3" key="1">
    <citation type="journal article" date="2019" name="Genome Biol. Evol.">
        <title>Whole-Genome Sequencing of the Giant Devil Catfish, Bagarius yarrelli.</title>
        <authorList>
            <person name="Jiang W."/>
            <person name="Lv Y."/>
            <person name="Cheng L."/>
            <person name="Yang K."/>
            <person name="Chao B."/>
            <person name="Wang X."/>
            <person name="Li Y."/>
            <person name="Pan X."/>
            <person name="You X."/>
            <person name="Zhang Y."/>
            <person name="Yang J."/>
            <person name="Li J."/>
            <person name="Zhang X."/>
            <person name="Liu S."/>
            <person name="Sun C."/>
            <person name="Yang J."/>
            <person name="Shi Q."/>
        </authorList>
    </citation>
    <scope>NUCLEOTIDE SEQUENCE [LARGE SCALE GENOMIC DNA]</scope>
    <source>
        <strain evidence="2">JWS20170419001</strain>
        <tissue evidence="2">Muscle</tissue>
    </source>
</reference>
<feature type="compositionally biased region" description="Basic and acidic residues" evidence="1">
    <location>
        <begin position="22"/>
        <end position="31"/>
    </location>
</feature>
<organism evidence="2 3">
    <name type="scientific">Bagarius yarrelli</name>
    <name type="common">Goonch</name>
    <name type="synonym">Bagrus yarrelli</name>
    <dbReference type="NCBI Taxonomy" id="175774"/>
    <lineage>
        <taxon>Eukaryota</taxon>
        <taxon>Metazoa</taxon>
        <taxon>Chordata</taxon>
        <taxon>Craniata</taxon>
        <taxon>Vertebrata</taxon>
        <taxon>Euteleostomi</taxon>
        <taxon>Actinopterygii</taxon>
        <taxon>Neopterygii</taxon>
        <taxon>Teleostei</taxon>
        <taxon>Ostariophysi</taxon>
        <taxon>Siluriformes</taxon>
        <taxon>Sisoridae</taxon>
        <taxon>Sisorinae</taxon>
        <taxon>Bagarius</taxon>
    </lineage>
</organism>
<feature type="region of interest" description="Disordered" evidence="1">
    <location>
        <begin position="1"/>
        <end position="37"/>
    </location>
</feature>
<dbReference type="Proteomes" id="UP000319801">
    <property type="component" value="Unassembled WGS sequence"/>
</dbReference>
<sequence length="805" mass="88719">MPGLNQGDNTSNAARSNIACSDSHETDKDRISLSNPDIASDTMSLLSYLKTDLSGLRIKKKSEDGEESLNSSNQRVQQTSNMYRMGSRTAGLNSRRPSLKDLTATLRRTKSFTYSEKPLGSAIRSSSEQRLDCVSDGEREVISDREVESDDCRGFYDYEEPIPTPLEDHYIQEARQVIRDICQMSANRDYDDEEDIARFKRNGNFAMVETNKETNQMEQVERMDVQIVETVNKKQADRENGKCLPRENSEENMFGDRSLDELSGHESSLTDEGIVTEPEAVSFGGLSSGTDLLGQTLTVWTQSGLYENQLPNMTLEKSHQAPVPSVRTEYEAVAIGGDVSINKTSNQASSEAPSTPSALRRRRKFSSAANNGSDSSNGSNGESNVESAYRSLSDPMPYRSRLVAENGSNSFSMDSNLLGSLSLNSKVAVSADSSAANLSECTGSAASDLSVYSDSLKDYSTVIQSIVHEPGAMDKLSDEKASGKAVKKKSFSDPSRRGELASPALEVQRHSNEPINELEQPIPPSSSEPILSEQRDLLWKLNSEQCQLYSNKSSRSQSEYDLPCQLDRNRVNKADNKEPELPFDPKLPQVLSPSISRRGCKKRTHRVAHQQSCNDGGQMEEHQEEQTYEGHLDHSKFVRPQLPVSKIRPKHVRHASEPATFVPITPSNLQHSLFKNPEPQQLSRHRQGDGAPSLEDVTEQYILASNPPEGSSETSANGAVVEGTSSVPAATSIDPQVQRKSSDELTQAPLKTKPRVCGVILCRQEAGEQKQEVVVVTDVLDELQGRILGECSFTLSGLKQQHALY</sequence>
<evidence type="ECO:0000256" key="1">
    <source>
        <dbReference type="SAM" id="MobiDB-lite"/>
    </source>
</evidence>
<name>A0A556V1X9_BAGYA</name>
<feature type="compositionally biased region" description="Polar residues" evidence="1">
    <location>
        <begin position="341"/>
        <end position="357"/>
    </location>
</feature>
<dbReference type="OrthoDB" id="4066896at2759"/>
<feature type="compositionally biased region" description="Polar residues" evidence="1">
    <location>
        <begin position="669"/>
        <end position="682"/>
    </location>
</feature>
<feature type="compositionally biased region" description="Basic residues" evidence="1">
    <location>
        <begin position="598"/>
        <end position="608"/>
    </location>
</feature>
<accession>A0A556V1X9</accession>
<dbReference type="EMBL" id="VCAZ01000097">
    <property type="protein sequence ID" value="TSR87328.1"/>
    <property type="molecule type" value="Genomic_DNA"/>
</dbReference>
<evidence type="ECO:0000313" key="3">
    <source>
        <dbReference type="Proteomes" id="UP000319801"/>
    </source>
</evidence>
<feature type="region of interest" description="Disordered" evidence="1">
    <location>
        <begin position="474"/>
        <end position="529"/>
    </location>
</feature>
<feature type="region of interest" description="Disordered" evidence="1">
    <location>
        <begin position="341"/>
        <end position="389"/>
    </location>
</feature>
<feature type="compositionally biased region" description="Polar residues" evidence="1">
    <location>
        <begin position="1"/>
        <end position="20"/>
    </location>
</feature>
<feature type="region of interest" description="Disordered" evidence="1">
    <location>
        <begin position="669"/>
        <end position="692"/>
    </location>
</feature>
<feature type="compositionally biased region" description="Polar residues" evidence="1">
    <location>
        <begin position="726"/>
        <end position="739"/>
    </location>
</feature>
<feature type="compositionally biased region" description="Basic and acidic residues" evidence="1">
    <location>
        <begin position="619"/>
        <end position="628"/>
    </location>
</feature>